<proteinExistence type="predicted"/>
<sequence>MQRAVRYARTNDSISSAQLATMVTLQSALWQRMWEEDDGGRHRCGPGQVAVRSSVLLVVRGNGWQWREWLDDSVPPHCRRFWVHPPTSTTQWATPTDVVDMPASWNAPDIASIDSKT</sequence>
<accession>A0A024UN10</accession>
<dbReference type="InterPro" id="IPR001202">
    <property type="entry name" value="WW_dom"/>
</dbReference>
<organism evidence="2">
    <name type="scientific">Aphanomyces invadans</name>
    <dbReference type="NCBI Taxonomy" id="157072"/>
    <lineage>
        <taxon>Eukaryota</taxon>
        <taxon>Sar</taxon>
        <taxon>Stramenopiles</taxon>
        <taxon>Oomycota</taxon>
        <taxon>Saprolegniomycetes</taxon>
        <taxon>Saprolegniales</taxon>
        <taxon>Verrucalvaceae</taxon>
        <taxon>Aphanomyces</taxon>
    </lineage>
</organism>
<name>A0A024UN10_9STRA</name>
<dbReference type="PROSITE" id="PS50020">
    <property type="entry name" value="WW_DOMAIN_2"/>
    <property type="match status" value="1"/>
</dbReference>
<dbReference type="AlphaFoldDB" id="A0A024UN10"/>
<dbReference type="RefSeq" id="XP_008863787.1">
    <property type="nucleotide sequence ID" value="XM_008865565.1"/>
</dbReference>
<dbReference type="PROSITE" id="PS01159">
    <property type="entry name" value="WW_DOMAIN_1"/>
    <property type="match status" value="1"/>
</dbReference>
<dbReference type="EMBL" id="KI913954">
    <property type="protein sequence ID" value="ETW07694.1"/>
    <property type="molecule type" value="Genomic_DNA"/>
</dbReference>
<protein>
    <recommendedName>
        <fullName evidence="1">WW domain-containing protein</fullName>
    </recommendedName>
</protein>
<evidence type="ECO:0000259" key="1">
    <source>
        <dbReference type="PROSITE" id="PS50020"/>
    </source>
</evidence>
<evidence type="ECO:0000313" key="2">
    <source>
        <dbReference type="EMBL" id="ETW07694.1"/>
    </source>
</evidence>
<gene>
    <name evidence="2" type="ORF">H310_02151</name>
</gene>
<reference evidence="2" key="1">
    <citation type="submission" date="2013-12" db="EMBL/GenBank/DDBJ databases">
        <title>The Genome Sequence of Aphanomyces invadans NJM9701.</title>
        <authorList>
            <consortium name="The Broad Institute Genomics Platform"/>
            <person name="Russ C."/>
            <person name="Tyler B."/>
            <person name="van West P."/>
            <person name="Dieguez-Uribeondo J."/>
            <person name="Young S.K."/>
            <person name="Zeng Q."/>
            <person name="Gargeya S."/>
            <person name="Fitzgerald M."/>
            <person name="Abouelleil A."/>
            <person name="Alvarado L."/>
            <person name="Chapman S.B."/>
            <person name="Gainer-Dewar J."/>
            <person name="Goldberg J."/>
            <person name="Griggs A."/>
            <person name="Gujja S."/>
            <person name="Hansen M."/>
            <person name="Howarth C."/>
            <person name="Imamovic A."/>
            <person name="Ireland A."/>
            <person name="Larimer J."/>
            <person name="McCowan C."/>
            <person name="Murphy C."/>
            <person name="Pearson M."/>
            <person name="Poon T.W."/>
            <person name="Priest M."/>
            <person name="Roberts A."/>
            <person name="Saif S."/>
            <person name="Shea T."/>
            <person name="Sykes S."/>
            <person name="Wortman J."/>
            <person name="Nusbaum C."/>
            <person name="Birren B."/>
        </authorList>
    </citation>
    <scope>NUCLEOTIDE SEQUENCE [LARGE SCALE GENOMIC DNA]</scope>
    <source>
        <strain evidence="2">NJM9701</strain>
    </source>
</reference>
<feature type="domain" description="WW" evidence="1">
    <location>
        <begin position="66"/>
        <end position="97"/>
    </location>
</feature>
<dbReference type="VEuPathDB" id="FungiDB:H310_02151"/>
<dbReference type="GeneID" id="20079201"/>